<dbReference type="EC" id="3.2.1.23" evidence="5"/>
<dbReference type="Gene3D" id="3.20.20.80">
    <property type="entry name" value="Glycosidases"/>
    <property type="match status" value="1"/>
</dbReference>
<geneLocation type="plasmid" evidence="15 16">
    <name>pFA1</name>
</geneLocation>
<evidence type="ECO:0000256" key="5">
    <source>
        <dbReference type="ARBA" id="ARBA00012756"/>
    </source>
</evidence>
<evidence type="ECO:0000256" key="7">
    <source>
        <dbReference type="ARBA" id="ARBA00022837"/>
    </source>
</evidence>
<gene>
    <name evidence="15" type="ORF">FUAX_38890</name>
</gene>
<dbReference type="RefSeq" id="WP_338394953.1">
    <property type="nucleotide sequence ID" value="NZ_AP025315.1"/>
</dbReference>
<evidence type="ECO:0000256" key="6">
    <source>
        <dbReference type="ARBA" id="ARBA00022801"/>
    </source>
</evidence>
<evidence type="ECO:0000256" key="10">
    <source>
        <dbReference type="SAM" id="SignalP"/>
    </source>
</evidence>
<sequence>MRFLTTFILLLISVFTFGQNTETVFLSGTGADDTMTWEFYCSAGQNSGKWATIEVPSCWEQQGFGSYDYGHVPFDKRLNEEGIYRKTFNVPKSWRSKEVEIVFEGVMTDALVKVNGKVVGPVHQGAFYRFSYSIGRLLKYGKENRLEVLVKKHSDNESVSYAERKADYWIFGGIFRPVYLEVKPKAHIKRVAIDAKANGSFRSRVDLSKVSKVFSLTVDIIDSDKRTVATFKGGVTSKNSYLTGKLESPKLWNSEEPNLYTAVFELKKNGKVVHRYLEKFGFRTIEFREMDGIYVNGVRIKLKGVNRHVFHPKFGRTSSKKLSIEAVNLIKDMNMNAVRMSHYSPDKHMLDVCDSLGLYVLDELCTWHKPTLDFEVGEKLVKELIDDDVNHPSIIAWDNGNEGGWNNSLNNHFAQLDIQKREVLHPWQSFQKTNTYHYHNYNYLALDGFEKRKIFLPTEVLHGLYDGGHGAGLEDYWLRIWNHPQAAGGFLWVFADEGIERTDKNNAIDVDGNHAPDGILGPYMEKEASFYTIQKIWSPVYFEKRYITPEFDGLFRVQNRYHFTNFSEVNFEYRWVKYSSPDSSISSKTIFNGKIKSALKPGENGILQVEKPANWKTADALEISAINRYGRKINRWTWPVKFASVKAKEQTDTKADKEVDLEENKDSYIVKVGTLNYVFGKDSGMLKKVSKSGEVIPLSEGPIFASTEMKTEKVEANIQDGKVIIKTFLKNGKHNDSFVWTIKKNGLLNLLATYTPKGGHQHAGVSFNYPEENVSGMRWMGNGPHRVWKNRIAGPDFGVWEKELNNTQTGVPNTDYKYPEFKGYYAETYWVKVLNTRTSGFKAYIHTDDIFLRMLTPEFPSNSRQAKASFPAGDISFLHSIPPIGTKFKKTSDLGPMSASTPFNSRRIDGGKANLEITFDFE</sequence>
<dbReference type="GO" id="GO:0005990">
    <property type="term" value="P:lactose catabolic process"/>
    <property type="evidence" value="ECO:0007669"/>
    <property type="project" value="TreeGrafter"/>
</dbReference>
<evidence type="ECO:0000256" key="4">
    <source>
        <dbReference type="ARBA" id="ARBA00011245"/>
    </source>
</evidence>
<dbReference type="Pfam" id="PF02929">
    <property type="entry name" value="Bgal_small_N"/>
    <property type="match status" value="1"/>
</dbReference>
<dbReference type="SUPFAM" id="SSF74650">
    <property type="entry name" value="Galactose mutarotase-like"/>
    <property type="match status" value="1"/>
</dbReference>
<comment type="cofactor">
    <cofactor evidence="2">
        <name>Ca(2+)</name>
        <dbReference type="ChEBI" id="CHEBI:29108"/>
    </cofactor>
</comment>
<dbReference type="InterPro" id="IPR017853">
    <property type="entry name" value="GH"/>
</dbReference>
<dbReference type="InterPro" id="IPR006104">
    <property type="entry name" value="Glyco_hydro_2_N"/>
</dbReference>
<comment type="catalytic activity">
    <reaction evidence="1">
        <text>Hydrolysis of terminal non-reducing beta-D-galactose residues in beta-D-galactosides.</text>
        <dbReference type="EC" id="3.2.1.23"/>
    </reaction>
</comment>
<evidence type="ECO:0000256" key="1">
    <source>
        <dbReference type="ARBA" id="ARBA00001412"/>
    </source>
</evidence>
<reference evidence="15 16" key="1">
    <citation type="submission" date="2021-12" db="EMBL/GenBank/DDBJ databases">
        <title>Genome sequencing of bacteria with rrn-lacking chromosome and rrn-plasmid.</title>
        <authorList>
            <person name="Anda M."/>
            <person name="Iwasaki W."/>
        </authorList>
    </citation>
    <scope>NUCLEOTIDE SEQUENCE [LARGE SCALE GENOMIC DNA]</scope>
    <source>
        <strain evidence="15 16">DSM 100852</strain>
        <plasmid evidence="15 16">pFA1</plasmid>
    </source>
</reference>
<proteinExistence type="inferred from homology"/>
<dbReference type="SUPFAM" id="SSF49785">
    <property type="entry name" value="Galactose-binding domain-like"/>
    <property type="match status" value="1"/>
</dbReference>
<dbReference type="GO" id="GO:0009341">
    <property type="term" value="C:beta-galactosidase complex"/>
    <property type="evidence" value="ECO:0007669"/>
    <property type="project" value="InterPro"/>
</dbReference>
<dbReference type="PANTHER" id="PTHR46323:SF2">
    <property type="entry name" value="BETA-GALACTOSIDASE"/>
    <property type="match status" value="1"/>
</dbReference>
<comment type="subunit">
    <text evidence="4">Monomer.</text>
</comment>
<dbReference type="PRINTS" id="PR00132">
    <property type="entry name" value="GLHYDRLASE2"/>
</dbReference>
<dbReference type="InterPro" id="IPR036156">
    <property type="entry name" value="Beta-gal/glucu_dom_sf"/>
</dbReference>
<dbReference type="PANTHER" id="PTHR46323">
    <property type="entry name" value="BETA-GALACTOSIDASE"/>
    <property type="match status" value="1"/>
</dbReference>
<dbReference type="InterPro" id="IPR013783">
    <property type="entry name" value="Ig-like_fold"/>
</dbReference>
<evidence type="ECO:0000256" key="3">
    <source>
        <dbReference type="ARBA" id="ARBA00007401"/>
    </source>
</evidence>
<dbReference type="KEGG" id="fax:FUAX_38890"/>
<evidence type="ECO:0000259" key="13">
    <source>
        <dbReference type="Pfam" id="PF02837"/>
    </source>
</evidence>
<comment type="similarity">
    <text evidence="3">Belongs to the glycosyl hydrolase 2 family.</text>
</comment>
<dbReference type="InterPro" id="IPR006102">
    <property type="entry name" value="Ig-like_GH2"/>
</dbReference>
<dbReference type="Gene3D" id="2.60.120.260">
    <property type="entry name" value="Galactose-binding domain-like"/>
    <property type="match status" value="1"/>
</dbReference>
<name>A0AAU9CTZ8_9BACT</name>
<dbReference type="EMBL" id="AP025315">
    <property type="protein sequence ID" value="BDD11457.1"/>
    <property type="molecule type" value="Genomic_DNA"/>
</dbReference>
<dbReference type="SUPFAM" id="SSF49303">
    <property type="entry name" value="beta-Galactosidase/glucuronidase domain"/>
    <property type="match status" value="1"/>
</dbReference>
<feature type="domain" description="Beta galactosidase small chain/" evidence="14">
    <location>
        <begin position="718"/>
        <end position="845"/>
    </location>
</feature>
<dbReference type="Gene3D" id="2.60.40.10">
    <property type="entry name" value="Immunoglobulins"/>
    <property type="match status" value="1"/>
</dbReference>
<dbReference type="InterPro" id="IPR006103">
    <property type="entry name" value="Glyco_hydro_2_cat"/>
</dbReference>
<dbReference type="GO" id="GO:0004565">
    <property type="term" value="F:beta-galactosidase activity"/>
    <property type="evidence" value="ECO:0007669"/>
    <property type="project" value="UniProtKB-EC"/>
</dbReference>
<dbReference type="AlphaFoldDB" id="A0AAU9CTZ8"/>
<keyword evidence="16" id="KW-1185">Reference proteome</keyword>
<dbReference type="Pfam" id="PF02837">
    <property type="entry name" value="Glyco_hydro_2_N"/>
    <property type="match status" value="1"/>
</dbReference>
<keyword evidence="8" id="KW-0326">Glycosidase</keyword>
<dbReference type="GO" id="GO:0030246">
    <property type="term" value="F:carbohydrate binding"/>
    <property type="evidence" value="ECO:0007669"/>
    <property type="project" value="InterPro"/>
</dbReference>
<dbReference type="Gene3D" id="2.70.98.10">
    <property type="match status" value="1"/>
</dbReference>
<dbReference type="Pfam" id="PF02836">
    <property type="entry name" value="Glyco_hydro_2_C"/>
    <property type="match status" value="1"/>
</dbReference>
<feature type="domain" description="Glycoside hydrolase family 2 immunoglobulin-like beta-sandwich" evidence="11">
    <location>
        <begin position="187"/>
        <end position="283"/>
    </location>
</feature>
<keyword evidence="7" id="KW-0106">Calcium</keyword>
<dbReference type="InterPro" id="IPR004199">
    <property type="entry name" value="B-gal_small/dom_5"/>
</dbReference>
<evidence type="ECO:0000256" key="8">
    <source>
        <dbReference type="ARBA" id="ARBA00023295"/>
    </source>
</evidence>
<feature type="domain" description="Glycoside hydrolase family 2 catalytic" evidence="12">
    <location>
        <begin position="291"/>
        <end position="505"/>
    </location>
</feature>
<evidence type="ECO:0000313" key="16">
    <source>
        <dbReference type="Proteomes" id="UP001348817"/>
    </source>
</evidence>
<evidence type="ECO:0000313" key="15">
    <source>
        <dbReference type="EMBL" id="BDD11457.1"/>
    </source>
</evidence>
<dbReference type="InterPro" id="IPR050347">
    <property type="entry name" value="Bact_Beta-galactosidase"/>
</dbReference>
<accession>A0AAU9CTZ8</accession>
<dbReference type="Proteomes" id="UP001348817">
    <property type="component" value="Plasmid pFA1"/>
</dbReference>
<feature type="domain" description="Glycosyl hydrolases family 2 sugar binding" evidence="13">
    <location>
        <begin position="51"/>
        <end position="184"/>
    </location>
</feature>
<evidence type="ECO:0000259" key="12">
    <source>
        <dbReference type="Pfam" id="PF02836"/>
    </source>
</evidence>
<evidence type="ECO:0000256" key="2">
    <source>
        <dbReference type="ARBA" id="ARBA00001913"/>
    </source>
</evidence>
<evidence type="ECO:0000256" key="9">
    <source>
        <dbReference type="ARBA" id="ARBA00032230"/>
    </source>
</evidence>
<feature type="signal peptide" evidence="10">
    <location>
        <begin position="1"/>
        <end position="18"/>
    </location>
</feature>
<protein>
    <recommendedName>
        <fullName evidence="5">beta-galactosidase</fullName>
        <ecNumber evidence="5">3.2.1.23</ecNumber>
    </recommendedName>
    <alternativeName>
        <fullName evidence="9">Lactase</fullName>
    </alternativeName>
</protein>
<evidence type="ECO:0000259" key="14">
    <source>
        <dbReference type="Pfam" id="PF02929"/>
    </source>
</evidence>
<evidence type="ECO:0000259" key="11">
    <source>
        <dbReference type="Pfam" id="PF00703"/>
    </source>
</evidence>
<dbReference type="InterPro" id="IPR011013">
    <property type="entry name" value="Gal_mutarotase_sf_dom"/>
</dbReference>
<dbReference type="Pfam" id="PF00703">
    <property type="entry name" value="Glyco_hydro_2"/>
    <property type="match status" value="1"/>
</dbReference>
<keyword evidence="10" id="KW-0732">Signal</keyword>
<organism evidence="15 16">
    <name type="scientific">Fulvitalea axinellae</name>
    <dbReference type="NCBI Taxonomy" id="1182444"/>
    <lineage>
        <taxon>Bacteria</taxon>
        <taxon>Pseudomonadati</taxon>
        <taxon>Bacteroidota</taxon>
        <taxon>Cytophagia</taxon>
        <taxon>Cytophagales</taxon>
        <taxon>Persicobacteraceae</taxon>
        <taxon>Fulvitalea</taxon>
    </lineage>
</organism>
<dbReference type="InterPro" id="IPR014718">
    <property type="entry name" value="GH-type_carb-bd"/>
</dbReference>
<dbReference type="SUPFAM" id="SSF51445">
    <property type="entry name" value="(Trans)glycosidases"/>
    <property type="match status" value="1"/>
</dbReference>
<dbReference type="InterPro" id="IPR008979">
    <property type="entry name" value="Galactose-bd-like_sf"/>
</dbReference>
<keyword evidence="6" id="KW-0378">Hydrolase</keyword>
<feature type="chain" id="PRO_5043549498" description="beta-galactosidase" evidence="10">
    <location>
        <begin position="19"/>
        <end position="922"/>
    </location>
</feature>
<dbReference type="InterPro" id="IPR006101">
    <property type="entry name" value="Glyco_hydro_2"/>
</dbReference>
<keyword evidence="15" id="KW-0614">Plasmid</keyword>